<sequence>MTICDVNRIHVSSAENCWARGQGGGRPDRLISTFRVYKVDITAPLILIKLHLSVTLWSLISIMDSSHRYLTVNSVEEREREKRREAT</sequence>
<keyword evidence="2" id="KW-1185">Reference proteome</keyword>
<evidence type="ECO:0000313" key="1">
    <source>
        <dbReference type="EMBL" id="KAL0106374.1"/>
    </source>
</evidence>
<dbReference type="Proteomes" id="UP001430953">
    <property type="component" value="Unassembled WGS sequence"/>
</dbReference>
<proteinExistence type="predicted"/>
<evidence type="ECO:0000313" key="2">
    <source>
        <dbReference type="Proteomes" id="UP001430953"/>
    </source>
</evidence>
<protein>
    <submittedName>
        <fullName evidence="1">Uncharacterized protein</fullName>
    </submittedName>
</protein>
<reference evidence="1 2" key="1">
    <citation type="submission" date="2023-03" db="EMBL/GenBank/DDBJ databases">
        <title>High recombination rates correlate with genetic variation in Cardiocondyla obscurior ants.</title>
        <authorList>
            <person name="Errbii M."/>
        </authorList>
    </citation>
    <scope>NUCLEOTIDE SEQUENCE [LARGE SCALE GENOMIC DNA]</scope>
    <source>
        <strain evidence="1">Alpha-2009</strain>
        <tissue evidence="1">Whole body</tissue>
    </source>
</reference>
<comment type="caution">
    <text evidence="1">The sequence shown here is derived from an EMBL/GenBank/DDBJ whole genome shotgun (WGS) entry which is preliminary data.</text>
</comment>
<dbReference type="AlphaFoldDB" id="A0AAW2ERK0"/>
<organism evidence="1 2">
    <name type="scientific">Cardiocondyla obscurior</name>
    <dbReference type="NCBI Taxonomy" id="286306"/>
    <lineage>
        <taxon>Eukaryota</taxon>
        <taxon>Metazoa</taxon>
        <taxon>Ecdysozoa</taxon>
        <taxon>Arthropoda</taxon>
        <taxon>Hexapoda</taxon>
        <taxon>Insecta</taxon>
        <taxon>Pterygota</taxon>
        <taxon>Neoptera</taxon>
        <taxon>Endopterygota</taxon>
        <taxon>Hymenoptera</taxon>
        <taxon>Apocrita</taxon>
        <taxon>Aculeata</taxon>
        <taxon>Formicoidea</taxon>
        <taxon>Formicidae</taxon>
        <taxon>Myrmicinae</taxon>
        <taxon>Cardiocondyla</taxon>
    </lineage>
</organism>
<dbReference type="EMBL" id="JADYXP020000018">
    <property type="protein sequence ID" value="KAL0106374.1"/>
    <property type="molecule type" value="Genomic_DNA"/>
</dbReference>
<name>A0AAW2ERK0_9HYME</name>
<gene>
    <name evidence="1" type="ORF">PUN28_016240</name>
</gene>
<accession>A0AAW2ERK0</accession>